<feature type="compositionally biased region" description="Basic and acidic residues" evidence="1">
    <location>
        <begin position="468"/>
        <end position="485"/>
    </location>
</feature>
<dbReference type="RefSeq" id="WP_190179471.1">
    <property type="nucleotide sequence ID" value="NZ_BMVF01000011.1"/>
</dbReference>
<sequence length="485" mass="52848">MVTYYEIMGTDLSKLTTAADDWAAMAKDFDKLARTYHQEVHGISIGDTWVGLSASAGSARFDVTWKEYQGAQSEAKAVAELLRDAHAEFSRLRKKIEYVREDAVKAGMKVSEQGAVAFDTSKLDHSEHMAYVHDPDYQESSRKAAAGWAAQLDSAVAALNDADEGFKLALASVMQDSDPLDGTIGGFNRGAGPDPYPSLAERAKAQHVPKGKKAVAEWWRGLDPVTRGILLQEKGDELRKAGIMSPLYHWHAADAGSGAFDTEKPTAEDLWYLARAQGIAAGGDFSGENAASRNMEHYLSATGEPLDLDIDRILKDDPGFRDDVSVHIAQNQDAWRQQGLDAFEKAGGDKTVVVPVESKAVGRTFQSEEWFHAVGSHQQNVSGMVTVTPGADGKPKVSLEYQANVWDRYNWDAGKSTTFPGGVVIPDSEMGRLHKTGLAREFDMRGSSSTYTYDLDSDAKPAVNPPDQGREGTRGDVSRGDEENR</sequence>
<gene>
    <name evidence="2" type="ORF">GCM10010508_43170</name>
</gene>
<dbReference type="EMBL" id="BMVF01000011">
    <property type="protein sequence ID" value="GHD92035.1"/>
    <property type="molecule type" value="Genomic_DNA"/>
</dbReference>
<comment type="caution">
    <text evidence="2">The sequence shown here is derived from an EMBL/GenBank/DDBJ whole genome shotgun (WGS) entry which is preliminary data.</text>
</comment>
<evidence type="ECO:0000313" key="3">
    <source>
        <dbReference type="Proteomes" id="UP000608955"/>
    </source>
</evidence>
<feature type="region of interest" description="Disordered" evidence="1">
    <location>
        <begin position="449"/>
        <end position="485"/>
    </location>
</feature>
<organism evidence="2 3">
    <name type="scientific">Streptomyces naganishii JCM 4654</name>
    <dbReference type="NCBI Taxonomy" id="1306179"/>
    <lineage>
        <taxon>Bacteria</taxon>
        <taxon>Bacillati</taxon>
        <taxon>Actinomycetota</taxon>
        <taxon>Actinomycetes</taxon>
        <taxon>Kitasatosporales</taxon>
        <taxon>Streptomycetaceae</taxon>
        <taxon>Streptomyces</taxon>
    </lineage>
</organism>
<name>A0A918Y7Q9_9ACTN</name>
<proteinExistence type="predicted"/>
<accession>A0A918Y7Q9</accession>
<dbReference type="AlphaFoldDB" id="A0A918Y7Q9"/>
<reference evidence="2" key="2">
    <citation type="submission" date="2020-09" db="EMBL/GenBank/DDBJ databases">
        <authorList>
            <person name="Sun Q."/>
            <person name="Ohkuma M."/>
        </authorList>
    </citation>
    <scope>NUCLEOTIDE SEQUENCE</scope>
    <source>
        <strain evidence="2">JCM 4654</strain>
    </source>
</reference>
<protein>
    <submittedName>
        <fullName evidence="2">Uncharacterized protein</fullName>
    </submittedName>
</protein>
<evidence type="ECO:0000256" key="1">
    <source>
        <dbReference type="SAM" id="MobiDB-lite"/>
    </source>
</evidence>
<reference evidence="2" key="1">
    <citation type="journal article" date="2014" name="Int. J. Syst. Evol. Microbiol.">
        <title>Complete genome sequence of Corynebacterium casei LMG S-19264T (=DSM 44701T), isolated from a smear-ripened cheese.</title>
        <authorList>
            <consortium name="US DOE Joint Genome Institute (JGI-PGF)"/>
            <person name="Walter F."/>
            <person name="Albersmeier A."/>
            <person name="Kalinowski J."/>
            <person name="Ruckert C."/>
        </authorList>
    </citation>
    <scope>NUCLEOTIDE SEQUENCE</scope>
    <source>
        <strain evidence="2">JCM 4654</strain>
    </source>
</reference>
<dbReference type="Proteomes" id="UP000608955">
    <property type="component" value="Unassembled WGS sequence"/>
</dbReference>
<keyword evidence="3" id="KW-1185">Reference proteome</keyword>
<evidence type="ECO:0000313" key="2">
    <source>
        <dbReference type="EMBL" id="GHD92035.1"/>
    </source>
</evidence>